<dbReference type="InterPro" id="IPR036764">
    <property type="entry name" value="Peptidase_Prp_sf"/>
</dbReference>
<gene>
    <name evidence="7" type="ORF">H8696_06705</name>
</gene>
<protein>
    <recommendedName>
        <fullName evidence="6">Ribosomal processing cysteine protease Prp</fullName>
    </recommendedName>
</protein>
<evidence type="ECO:0000256" key="4">
    <source>
        <dbReference type="ARBA" id="ARBA00022807"/>
    </source>
</evidence>
<keyword evidence="1" id="KW-0690">Ribosome biogenesis</keyword>
<dbReference type="PANTHER" id="PTHR39178">
    <property type="entry name" value="HYPOTHETICAL RIBOSOME-ASSOCIATED PROTEIN"/>
    <property type="match status" value="1"/>
</dbReference>
<keyword evidence="3" id="KW-0378">Hydrolase</keyword>
<keyword evidence="4" id="KW-0788">Thiol protease</keyword>
<dbReference type="SUPFAM" id="SSF118010">
    <property type="entry name" value="TM1457-like"/>
    <property type="match status" value="1"/>
</dbReference>
<comment type="similarity">
    <text evidence="5">Belongs to the Prp family.</text>
</comment>
<dbReference type="Gene3D" id="3.30.70.1490">
    <property type="entry name" value="Cysteine protease Prp"/>
    <property type="match status" value="1"/>
</dbReference>
<dbReference type="GO" id="GO:0042254">
    <property type="term" value="P:ribosome biogenesis"/>
    <property type="evidence" value="ECO:0007669"/>
    <property type="project" value="UniProtKB-KW"/>
</dbReference>
<dbReference type="Pfam" id="PF04327">
    <property type="entry name" value="Peptidase_Prp"/>
    <property type="match status" value="1"/>
</dbReference>
<dbReference type="PANTHER" id="PTHR39178:SF1">
    <property type="entry name" value="RIBOSOMAL-PROCESSING CYSTEINE PROTEASE PRP"/>
    <property type="match status" value="1"/>
</dbReference>
<accession>A0A926D558</accession>
<name>A0A926D558_9FIRM</name>
<sequence>MVTVEVLKGRRGFEGYRAYGHADYADEGMDIVCAGVSALTQSTAMGLAEILEISVDCSIEDGFLSLRLPAGLKQEQRRDAQLLMETMMLGLRRMEEQYSEYVRVVERTVE</sequence>
<keyword evidence="2 7" id="KW-0645">Protease</keyword>
<proteinExistence type="inferred from homology"/>
<dbReference type="GO" id="GO:0006508">
    <property type="term" value="P:proteolysis"/>
    <property type="evidence" value="ECO:0007669"/>
    <property type="project" value="UniProtKB-KW"/>
</dbReference>
<dbReference type="EMBL" id="JACRSR010000002">
    <property type="protein sequence ID" value="MBC8531537.1"/>
    <property type="molecule type" value="Genomic_DNA"/>
</dbReference>
<comment type="caution">
    <text evidence="7">The sequence shown here is derived from an EMBL/GenBank/DDBJ whole genome shotgun (WGS) entry which is preliminary data.</text>
</comment>
<dbReference type="InterPro" id="IPR007422">
    <property type="entry name" value="Peptidase_Prp"/>
</dbReference>
<evidence type="ECO:0000256" key="2">
    <source>
        <dbReference type="ARBA" id="ARBA00022670"/>
    </source>
</evidence>
<reference evidence="7" key="1">
    <citation type="submission" date="2020-08" db="EMBL/GenBank/DDBJ databases">
        <title>Genome public.</title>
        <authorList>
            <person name="Liu C."/>
            <person name="Sun Q."/>
        </authorList>
    </citation>
    <scope>NUCLEOTIDE SEQUENCE</scope>
    <source>
        <strain evidence="7">NSJ-53</strain>
    </source>
</reference>
<dbReference type="RefSeq" id="WP_249316162.1">
    <property type="nucleotide sequence ID" value="NZ_JACRSR010000002.1"/>
</dbReference>
<evidence type="ECO:0000256" key="1">
    <source>
        <dbReference type="ARBA" id="ARBA00022517"/>
    </source>
</evidence>
<evidence type="ECO:0000256" key="3">
    <source>
        <dbReference type="ARBA" id="ARBA00022801"/>
    </source>
</evidence>
<dbReference type="GO" id="GO:0008234">
    <property type="term" value="F:cysteine-type peptidase activity"/>
    <property type="evidence" value="ECO:0007669"/>
    <property type="project" value="UniProtKB-KW"/>
</dbReference>
<keyword evidence="8" id="KW-1185">Reference proteome</keyword>
<dbReference type="Proteomes" id="UP000623172">
    <property type="component" value="Unassembled WGS sequence"/>
</dbReference>
<evidence type="ECO:0000256" key="6">
    <source>
        <dbReference type="ARBA" id="ARBA00044538"/>
    </source>
</evidence>
<dbReference type="AlphaFoldDB" id="A0A926D558"/>
<organism evidence="7 8">
    <name type="scientific">Gehongia tenuis</name>
    <dbReference type="NCBI Taxonomy" id="2763655"/>
    <lineage>
        <taxon>Bacteria</taxon>
        <taxon>Bacillati</taxon>
        <taxon>Bacillota</taxon>
        <taxon>Clostridia</taxon>
        <taxon>Christensenellales</taxon>
        <taxon>Christensenellaceae</taxon>
        <taxon>Gehongia</taxon>
    </lineage>
</organism>
<dbReference type="CDD" id="cd16332">
    <property type="entry name" value="Prp-like"/>
    <property type="match status" value="1"/>
</dbReference>
<evidence type="ECO:0000313" key="7">
    <source>
        <dbReference type="EMBL" id="MBC8531537.1"/>
    </source>
</evidence>
<evidence type="ECO:0000256" key="5">
    <source>
        <dbReference type="ARBA" id="ARBA00044503"/>
    </source>
</evidence>
<evidence type="ECO:0000313" key="8">
    <source>
        <dbReference type="Proteomes" id="UP000623172"/>
    </source>
</evidence>